<proteinExistence type="predicted"/>
<reference evidence="2" key="1">
    <citation type="submission" date="2023-09" db="UniProtKB">
        <authorList>
            <consortium name="Ensembl"/>
        </authorList>
    </citation>
    <scope>IDENTIFICATION</scope>
</reference>
<dbReference type="PANTHER" id="PTHR12156">
    <property type="entry name" value="PLECKSTRIN HOMOLOGY-LIKE DOMAIN, FAMILY B, MEMBER 3"/>
    <property type="match status" value="1"/>
</dbReference>
<evidence type="ECO:0000313" key="2">
    <source>
        <dbReference type="Ensembl" id="ENSPNYP00000028872.1"/>
    </source>
</evidence>
<dbReference type="PROSITE" id="PS50003">
    <property type="entry name" value="PH_DOMAIN"/>
    <property type="match status" value="1"/>
</dbReference>
<accession>A0A3B4GZS2</accession>
<protein>
    <recommendedName>
        <fullName evidence="1">PH domain-containing protein</fullName>
    </recommendedName>
</protein>
<dbReference type="InterPro" id="IPR011993">
    <property type="entry name" value="PH-like_dom_sf"/>
</dbReference>
<dbReference type="InterPro" id="IPR001849">
    <property type="entry name" value="PH_domain"/>
</dbReference>
<dbReference type="InterPro" id="IPR052212">
    <property type="entry name" value="PH-like_domain"/>
</dbReference>
<dbReference type="SUPFAM" id="SSF50729">
    <property type="entry name" value="PH domain-like"/>
    <property type="match status" value="1"/>
</dbReference>
<feature type="domain" description="PH" evidence="1">
    <location>
        <begin position="1"/>
        <end position="63"/>
    </location>
</feature>
<dbReference type="GO" id="GO:0045180">
    <property type="term" value="C:basal cortex"/>
    <property type="evidence" value="ECO:0007669"/>
    <property type="project" value="TreeGrafter"/>
</dbReference>
<dbReference type="PANTHER" id="PTHR12156:SF21">
    <property type="entry name" value="PLECKSTRIN HOMOLOGY-LIKE DOMAIN FAMILY B MEMBER 2"/>
    <property type="match status" value="1"/>
</dbReference>
<dbReference type="Ensembl" id="ENSPNYT00000029578.1">
    <property type="protein sequence ID" value="ENSPNYP00000028872.1"/>
    <property type="gene ID" value="ENSPNYG00000021750.1"/>
</dbReference>
<dbReference type="GeneTree" id="ENSGT00940000156371"/>
<organism evidence="2">
    <name type="scientific">Pundamilia nyererei</name>
    <dbReference type="NCBI Taxonomy" id="303518"/>
    <lineage>
        <taxon>Eukaryota</taxon>
        <taxon>Metazoa</taxon>
        <taxon>Chordata</taxon>
        <taxon>Craniata</taxon>
        <taxon>Vertebrata</taxon>
        <taxon>Euteleostomi</taxon>
        <taxon>Actinopterygii</taxon>
        <taxon>Neopterygii</taxon>
        <taxon>Teleostei</taxon>
        <taxon>Neoteleostei</taxon>
        <taxon>Acanthomorphata</taxon>
        <taxon>Ovalentaria</taxon>
        <taxon>Cichlomorphae</taxon>
        <taxon>Cichliformes</taxon>
        <taxon>Cichlidae</taxon>
        <taxon>African cichlids</taxon>
        <taxon>Pseudocrenilabrinae</taxon>
        <taxon>Haplochromini</taxon>
        <taxon>Pundamilia</taxon>
    </lineage>
</organism>
<dbReference type="AlphaFoldDB" id="A0A3B4GZS2"/>
<dbReference type="Gene3D" id="2.30.29.30">
    <property type="entry name" value="Pleckstrin-homology domain (PH domain)/Phosphotyrosine-binding domain (PTB)"/>
    <property type="match status" value="1"/>
</dbReference>
<evidence type="ECO:0000259" key="1">
    <source>
        <dbReference type="PROSITE" id="PS50003"/>
    </source>
</evidence>
<sequence length="70" mass="8162">MCIKYLWPTNYYTHTELTCLTFTLSPNPSLTFSVKTHDRVYYMVAPSPEAMRIWMDVIVTGAEGYTQFMV</sequence>
<name>A0A3B4GZS2_9CICH</name>
<dbReference type="GO" id="GO:0070507">
    <property type="term" value="P:regulation of microtubule cytoskeleton organization"/>
    <property type="evidence" value="ECO:0007669"/>
    <property type="project" value="TreeGrafter"/>
</dbReference>